<feature type="compositionally biased region" description="Acidic residues" evidence="1">
    <location>
        <begin position="250"/>
        <end position="268"/>
    </location>
</feature>
<protein>
    <submittedName>
        <fullName evidence="4">Uncharacterized protein YcnI</fullName>
    </submittedName>
</protein>
<feature type="chain" id="PRO_5022165461" evidence="2">
    <location>
        <begin position="36"/>
        <end position="286"/>
    </location>
</feature>
<dbReference type="EMBL" id="VIXA01000001">
    <property type="protein sequence ID" value="TWG28791.1"/>
    <property type="molecule type" value="Genomic_DNA"/>
</dbReference>
<evidence type="ECO:0000313" key="4">
    <source>
        <dbReference type="EMBL" id="TWG28791.1"/>
    </source>
</evidence>
<dbReference type="InterPro" id="IPR038507">
    <property type="entry name" value="YcnI-like_sf"/>
</dbReference>
<name>A0A561WY82_9ACTN</name>
<dbReference type="Gene3D" id="2.60.40.2230">
    <property type="entry name" value="Uncharacterised protein YcnI-like PF07987, DUF1775"/>
    <property type="match status" value="1"/>
</dbReference>
<feature type="compositionally biased region" description="Low complexity" evidence="1">
    <location>
        <begin position="184"/>
        <end position="209"/>
    </location>
</feature>
<evidence type="ECO:0000256" key="1">
    <source>
        <dbReference type="SAM" id="MobiDB-lite"/>
    </source>
</evidence>
<dbReference type="Proteomes" id="UP000319927">
    <property type="component" value="Unassembled WGS sequence"/>
</dbReference>
<feature type="compositionally biased region" description="Basic and acidic residues" evidence="1">
    <location>
        <begin position="269"/>
        <end position="280"/>
    </location>
</feature>
<dbReference type="AlphaFoldDB" id="A0A561WY82"/>
<feature type="region of interest" description="Disordered" evidence="1">
    <location>
        <begin position="244"/>
        <end position="286"/>
    </location>
</feature>
<evidence type="ECO:0000259" key="3">
    <source>
        <dbReference type="Pfam" id="PF07987"/>
    </source>
</evidence>
<gene>
    <name evidence="4" type="ORF">FHX75_111950</name>
</gene>
<dbReference type="RefSeq" id="WP_246157816.1">
    <property type="nucleotide sequence ID" value="NZ_VIXA01000001.1"/>
</dbReference>
<keyword evidence="5" id="KW-1185">Reference proteome</keyword>
<feature type="region of interest" description="Disordered" evidence="1">
    <location>
        <begin position="184"/>
        <end position="219"/>
    </location>
</feature>
<organism evidence="4 5">
    <name type="scientific">Micromonospora palomenae</name>
    <dbReference type="NCBI Taxonomy" id="1461247"/>
    <lineage>
        <taxon>Bacteria</taxon>
        <taxon>Bacillati</taxon>
        <taxon>Actinomycetota</taxon>
        <taxon>Actinomycetes</taxon>
        <taxon>Micromonosporales</taxon>
        <taxon>Micromonosporaceae</taxon>
        <taxon>Micromonospora</taxon>
    </lineage>
</organism>
<accession>A0A561WY82</accession>
<evidence type="ECO:0000313" key="5">
    <source>
        <dbReference type="Proteomes" id="UP000319927"/>
    </source>
</evidence>
<comment type="caution">
    <text evidence="4">The sequence shown here is derived from an EMBL/GenBank/DDBJ whole genome shotgun (WGS) entry which is preliminary data.</text>
</comment>
<dbReference type="Pfam" id="PF07987">
    <property type="entry name" value="DUF1775"/>
    <property type="match status" value="1"/>
</dbReference>
<sequence length="286" mass="28674">MGAQMAITRNGGRRAGLVLAAAVAGALAWPGAALAADVTTTPTQANQGDAVELTFVVPEERPGARTEKIEVKLPPDAPIGEVYPLSVDGWAPLITSRDLDAPVAGIHAPSVTTVTAAVVWTRAAGKPQPGPARLALAMGPLPQTDRMSFELVQTYSDGTVVRWADPAGGAHPAPTLALLPAAPRAATGHGHGGPDAAPAAGGDEAAADPGAEDGGPSDDVLLGGGLLVGLGGGALVGWAVSRGRHRAEPADDVEGDQPDGEPSTDEQPEGERSLTDRAKGEPVGSR</sequence>
<keyword evidence="2" id="KW-0732">Signal</keyword>
<feature type="signal peptide" evidence="2">
    <location>
        <begin position="1"/>
        <end position="35"/>
    </location>
</feature>
<feature type="domain" description="YncI copper-binding" evidence="3">
    <location>
        <begin position="38"/>
        <end position="178"/>
    </location>
</feature>
<reference evidence="4 5" key="1">
    <citation type="submission" date="2019-06" db="EMBL/GenBank/DDBJ databases">
        <title>Sequencing the genomes of 1000 actinobacteria strains.</title>
        <authorList>
            <person name="Klenk H.-P."/>
        </authorList>
    </citation>
    <scope>NUCLEOTIDE SEQUENCE [LARGE SCALE GENOMIC DNA]</scope>
    <source>
        <strain evidence="4 5">DSM 102131</strain>
    </source>
</reference>
<dbReference type="InterPro" id="IPR012533">
    <property type="entry name" value="YcnI-copper_dom"/>
</dbReference>
<evidence type="ECO:0000256" key="2">
    <source>
        <dbReference type="SAM" id="SignalP"/>
    </source>
</evidence>
<proteinExistence type="predicted"/>